<dbReference type="Gene3D" id="1.10.10.60">
    <property type="entry name" value="Homeodomain-like"/>
    <property type="match status" value="1"/>
</dbReference>
<keyword evidence="3" id="KW-0804">Transcription</keyword>
<organism evidence="6 7">
    <name type="scientific">Nocardioides immobilis</name>
    <dbReference type="NCBI Taxonomy" id="2049295"/>
    <lineage>
        <taxon>Bacteria</taxon>
        <taxon>Bacillati</taxon>
        <taxon>Actinomycetota</taxon>
        <taxon>Actinomycetes</taxon>
        <taxon>Propionibacteriales</taxon>
        <taxon>Nocardioidaceae</taxon>
        <taxon>Nocardioides</taxon>
    </lineage>
</organism>
<evidence type="ECO:0000256" key="2">
    <source>
        <dbReference type="ARBA" id="ARBA00023125"/>
    </source>
</evidence>
<feature type="DNA-binding region" description="H-T-H motif" evidence="4">
    <location>
        <begin position="42"/>
        <end position="61"/>
    </location>
</feature>
<dbReference type="InterPro" id="IPR036271">
    <property type="entry name" value="Tet_transcr_reg_TetR-rel_C_sf"/>
</dbReference>
<reference evidence="6 7" key="1">
    <citation type="submission" date="2018-09" db="EMBL/GenBank/DDBJ databases">
        <title>Genome sequencing of Nocardioides immobilis CCTCC AB 2017083 for comparison to Nocardioides silvaticus.</title>
        <authorList>
            <person name="Li C."/>
            <person name="Wang G."/>
        </authorList>
    </citation>
    <scope>NUCLEOTIDE SEQUENCE [LARGE SCALE GENOMIC DNA]</scope>
    <source>
        <strain evidence="6 7">CCTCC AB 2017083</strain>
    </source>
</reference>
<accession>A0A417Y831</accession>
<feature type="domain" description="HTH tetR-type" evidence="5">
    <location>
        <begin position="19"/>
        <end position="79"/>
    </location>
</feature>
<dbReference type="InterPro" id="IPR001647">
    <property type="entry name" value="HTH_TetR"/>
</dbReference>
<evidence type="ECO:0000256" key="4">
    <source>
        <dbReference type="PROSITE-ProRule" id="PRU00335"/>
    </source>
</evidence>
<keyword evidence="1" id="KW-0805">Transcription regulation</keyword>
<dbReference type="PROSITE" id="PS50977">
    <property type="entry name" value="HTH_TETR_2"/>
    <property type="match status" value="1"/>
</dbReference>
<dbReference type="PANTHER" id="PTHR30055">
    <property type="entry name" value="HTH-TYPE TRANSCRIPTIONAL REGULATOR RUTR"/>
    <property type="match status" value="1"/>
</dbReference>
<dbReference type="GO" id="GO:0003700">
    <property type="term" value="F:DNA-binding transcription factor activity"/>
    <property type="evidence" value="ECO:0007669"/>
    <property type="project" value="TreeGrafter"/>
</dbReference>
<evidence type="ECO:0000256" key="1">
    <source>
        <dbReference type="ARBA" id="ARBA00023015"/>
    </source>
</evidence>
<dbReference type="SUPFAM" id="SSF46689">
    <property type="entry name" value="Homeodomain-like"/>
    <property type="match status" value="1"/>
</dbReference>
<evidence type="ECO:0000259" key="5">
    <source>
        <dbReference type="PROSITE" id="PS50977"/>
    </source>
</evidence>
<keyword evidence="2 4" id="KW-0238">DNA-binding</keyword>
<protein>
    <submittedName>
        <fullName evidence="6">TetR/AcrR family transcriptional regulator</fullName>
    </submittedName>
</protein>
<gene>
    <name evidence="6" type="ORF">D0Z08_03465</name>
</gene>
<evidence type="ECO:0000256" key="3">
    <source>
        <dbReference type="ARBA" id="ARBA00023163"/>
    </source>
</evidence>
<dbReference type="OrthoDB" id="4543698at2"/>
<dbReference type="InterPro" id="IPR011075">
    <property type="entry name" value="TetR_C"/>
</dbReference>
<dbReference type="AlphaFoldDB" id="A0A417Y831"/>
<evidence type="ECO:0000313" key="7">
    <source>
        <dbReference type="Proteomes" id="UP000283644"/>
    </source>
</evidence>
<dbReference type="EMBL" id="QXGH01000009">
    <property type="protein sequence ID" value="RHW28910.1"/>
    <property type="molecule type" value="Genomic_DNA"/>
</dbReference>
<comment type="caution">
    <text evidence="6">The sequence shown here is derived from an EMBL/GenBank/DDBJ whole genome shotgun (WGS) entry which is preliminary data.</text>
</comment>
<dbReference type="PANTHER" id="PTHR30055:SF230">
    <property type="entry name" value="TRANSCRIPTIONAL REGULATORY PROTEIN (PROBABLY TETR-FAMILY)-RELATED"/>
    <property type="match status" value="1"/>
</dbReference>
<dbReference type="Pfam" id="PF00440">
    <property type="entry name" value="TetR_N"/>
    <property type="match status" value="1"/>
</dbReference>
<dbReference type="InterPro" id="IPR009057">
    <property type="entry name" value="Homeodomain-like_sf"/>
</dbReference>
<dbReference type="Proteomes" id="UP000283644">
    <property type="component" value="Unassembled WGS sequence"/>
</dbReference>
<name>A0A417Y831_9ACTN</name>
<dbReference type="GO" id="GO:0000976">
    <property type="term" value="F:transcription cis-regulatory region binding"/>
    <property type="evidence" value="ECO:0007669"/>
    <property type="project" value="TreeGrafter"/>
</dbReference>
<dbReference type="InterPro" id="IPR050109">
    <property type="entry name" value="HTH-type_TetR-like_transc_reg"/>
</dbReference>
<keyword evidence="7" id="KW-1185">Reference proteome</keyword>
<dbReference type="Gene3D" id="1.10.357.10">
    <property type="entry name" value="Tetracycline Repressor, domain 2"/>
    <property type="match status" value="1"/>
</dbReference>
<dbReference type="SUPFAM" id="SSF48498">
    <property type="entry name" value="Tetracyclin repressor-like, C-terminal domain"/>
    <property type="match status" value="1"/>
</dbReference>
<evidence type="ECO:0000313" key="6">
    <source>
        <dbReference type="EMBL" id="RHW28910.1"/>
    </source>
</evidence>
<proteinExistence type="predicted"/>
<sequence length="198" mass="21033">MTTAANSESQRGAGRPRDPRIEQAALAATRDLLVEVGYARLTVAAVAGRAGTTKAALYRRWPSLPHLVYEAAFPDELLAGWQLGSDLRTDLAGIVIGTRDAFTTPVAAAALPGLLAEFSTHPALHNALLSRFAGVFATVDDRLRAAIGAGEVREDARSEDLMRLMIGAVLLGVLLGPEQLDDAWAERITAVLLEGVRP</sequence>
<dbReference type="RefSeq" id="WP_118922607.1">
    <property type="nucleotide sequence ID" value="NZ_QXGH01000009.1"/>
</dbReference>
<dbReference type="Pfam" id="PF16859">
    <property type="entry name" value="TetR_C_11"/>
    <property type="match status" value="1"/>
</dbReference>